<organism evidence="1">
    <name type="scientific">Anguilla anguilla</name>
    <name type="common">European freshwater eel</name>
    <name type="synonym">Muraena anguilla</name>
    <dbReference type="NCBI Taxonomy" id="7936"/>
    <lineage>
        <taxon>Eukaryota</taxon>
        <taxon>Metazoa</taxon>
        <taxon>Chordata</taxon>
        <taxon>Craniata</taxon>
        <taxon>Vertebrata</taxon>
        <taxon>Euteleostomi</taxon>
        <taxon>Actinopterygii</taxon>
        <taxon>Neopterygii</taxon>
        <taxon>Teleostei</taxon>
        <taxon>Anguilliformes</taxon>
        <taxon>Anguillidae</taxon>
        <taxon>Anguilla</taxon>
    </lineage>
</organism>
<evidence type="ECO:0000313" key="1">
    <source>
        <dbReference type="EMBL" id="JAH19978.1"/>
    </source>
</evidence>
<proteinExistence type="predicted"/>
<name>A0A0E9QV48_ANGAN</name>
<protein>
    <submittedName>
        <fullName evidence="1">Uncharacterized protein</fullName>
    </submittedName>
</protein>
<dbReference type="AlphaFoldDB" id="A0A0E9QV48"/>
<sequence>MSELEILYNVTLRTSSPFTVPSCSEPDIHLHRVYGWGLSGCLSEDSRACSGQDCCASSKRPDLSVEPEDFAQRC</sequence>
<reference evidence="1" key="1">
    <citation type="submission" date="2014-11" db="EMBL/GenBank/DDBJ databases">
        <authorList>
            <person name="Amaro Gonzalez C."/>
        </authorList>
    </citation>
    <scope>NUCLEOTIDE SEQUENCE</scope>
</reference>
<reference evidence="1" key="2">
    <citation type="journal article" date="2015" name="Fish Shellfish Immunol.">
        <title>Early steps in the European eel (Anguilla anguilla)-Vibrio vulnificus interaction in the gills: Role of the RtxA13 toxin.</title>
        <authorList>
            <person name="Callol A."/>
            <person name="Pajuelo D."/>
            <person name="Ebbesson L."/>
            <person name="Teles M."/>
            <person name="MacKenzie S."/>
            <person name="Amaro C."/>
        </authorList>
    </citation>
    <scope>NUCLEOTIDE SEQUENCE</scope>
</reference>
<accession>A0A0E9QV48</accession>
<dbReference type="EMBL" id="GBXM01088599">
    <property type="protein sequence ID" value="JAH19978.1"/>
    <property type="molecule type" value="Transcribed_RNA"/>
</dbReference>